<organism evidence="2 3">
    <name type="scientific">Segniliparus rugosus (strain ATCC BAA-974 / DSM 45345 / CCUG 50838 / CIP 108380 / JCM 13579 / CDC 945)</name>
    <dbReference type="NCBI Taxonomy" id="679197"/>
    <lineage>
        <taxon>Bacteria</taxon>
        <taxon>Bacillati</taxon>
        <taxon>Actinomycetota</taxon>
        <taxon>Actinomycetes</taxon>
        <taxon>Mycobacteriales</taxon>
        <taxon>Segniliparaceae</taxon>
        <taxon>Segniliparus</taxon>
    </lineage>
</organism>
<dbReference type="AlphaFoldDB" id="E5XT00"/>
<dbReference type="Proteomes" id="UP000004816">
    <property type="component" value="Unassembled WGS sequence"/>
</dbReference>
<keyword evidence="3" id="KW-1185">Reference proteome</keyword>
<evidence type="ECO:0000313" key="2">
    <source>
        <dbReference type="EMBL" id="EFV12542.2"/>
    </source>
</evidence>
<feature type="transmembrane region" description="Helical" evidence="1">
    <location>
        <begin position="55"/>
        <end position="76"/>
    </location>
</feature>
<dbReference type="STRING" id="679197.HMPREF9336_02622"/>
<feature type="transmembrane region" description="Helical" evidence="1">
    <location>
        <begin position="88"/>
        <end position="109"/>
    </location>
</feature>
<gene>
    <name evidence="2" type="ORF">HMPREF9336_02622</name>
</gene>
<accession>E5XT00</accession>
<keyword evidence="1" id="KW-0812">Transmembrane</keyword>
<protein>
    <submittedName>
        <fullName evidence="2">Uncharacterized protein</fullName>
    </submittedName>
</protein>
<dbReference type="RefSeq" id="WP_021030393.1">
    <property type="nucleotide sequence ID" value="NZ_KI391953.1"/>
</dbReference>
<feature type="transmembrane region" description="Helical" evidence="1">
    <location>
        <begin position="12"/>
        <end position="35"/>
    </location>
</feature>
<dbReference type="EMBL" id="ACZI02000002">
    <property type="protein sequence ID" value="EFV12542.2"/>
    <property type="molecule type" value="Genomic_DNA"/>
</dbReference>
<evidence type="ECO:0000313" key="3">
    <source>
        <dbReference type="Proteomes" id="UP000004816"/>
    </source>
</evidence>
<reference evidence="2 3" key="1">
    <citation type="journal article" date="2011" name="Stand. Genomic Sci.">
        <title>High quality draft genome sequence of Segniliparus rugosus CDC 945(T)= (ATCC BAA-974(T)).</title>
        <authorList>
            <person name="Earl A.M."/>
            <person name="Desjardins C.A."/>
            <person name="Fitzgerald M.G."/>
            <person name="Arachchi H.M."/>
            <person name="Zeng Q."/>
            <person name="Mehta T."/>
            <person name="Griggs A."/>
            <person name="Birren B.W."/>
            <person name="Toney N.C."/>
            <person name="Carr J."/>
            <person name="Posey J."/>
            <person name="Butler W.R."/>
        </authorList>
    </citation>
    <scope>NUCLEOTIDE SEQUENCE [LARGE SCALE GENOMIC DNA]</scope>
    <source>
        <strain evidence="3">ATCC BAA-974 / DSM 45345 / CCUG 50838 / CIP 108380 / JCM 13579 / CDC 945</strain>
    </source>
</reference>
<comment type="caution">
    <text evidence="2">The sequence shown here is derived from an EMBL/GenBank/DDBJ whole genome shotgun (WGS) entry which is preliminary data.</text>
</comment>
<keyword evidence="1" id="KW-0472">Membrane</keyword>
<keyword evidence="1" id="KW-1133">Transmembrane helix</keyword>
<evidence type="ECO:0000256" key="1">
    <source>
        <dbReference type="SAM" id="Phobius"/>
    </source>
</evidence>
<dbReference type="HOGENOM" id="CLU_133287_0_0_11"/>
<sequence>MGDDPDPPGVAFAAGVALCVAGCVLVAASSLASVLRRLELLRVGGSLARVLRGSWTVGALCAMSGLLVLVGLGIVMTALSQLTTGGKAFVTVVFALCALVPVVPGFEIWRRRAGGKAD</sequence>
<name>E5XT00_SEGRC</name>
<proteinExistence type="predicted"/>